<gene>
    <name evidence="9" type="primary">mntP_1</name>
    <name evidence="8" type="synonym">mntP</name>
    <name evidence="9" type="ORF">CLORY_34860</name>
</gene>
<evidence type="ECO:0000256" key="8">
    <source>
        <dbReference type="HAMAP-Rule" id="MF_01521"/>
    </source>
</evidence>
<keyword evidence="1 8" id="KW-0813">Transport</keyword>
<dbReference type="RefSeq" id="WP_139376080.1">
    <property type="nucleotide sequence ID" value="NZ_MZGV01000052.1"/>
</dbReference>
<sequence length="183" mass="20377">MNIIDLFVIALALSLDAFAVAVSLGLSPNIKTRNEIMFSLSFGFFQFLLSYIGSYLGGYVERNIISVPEVFGGGIIALIGVIMIKEGMDTKKQFILFSFKMYIILGISVSIDALVVGFSSFHHITSTYLTLLYTVFIGLVTLLMCFEAFILSKYLKKISIIAEYAEYIGGIILIVFGIKFMFY</sequence>
<name>A0A1V4IGD5_9CLOT</name>
<keyword evidence="7 8" id="KW-0464">Manganese</keyword>
<dbReference type="InterPro" id="IPR022929">
    <property type="entry name" value="Put_MntP"/>
</dbReference>
<evidence type="ECO:0000256" key="5">
    <source>
        <dbReference type="ARBA" id="ARBA00023065"/>
    </source>
</evidence>
<accession>A0A1V4IGD5</accession>
<feature type="transmembrane region" description="Helical" evidence="8">
    <location>
        <begin position="164"/>
        <end position="182"/>
    </location>
</feature>
<dbReference type="Pfam" id="PF02659">
    <property type="entry name" value="Mntp"/>
    <property type="match status" value="1"/>
</dbReference>
<evidence type="ECO:0000256" key="3">
    <source>
        <dbReference type="ARBA" id="ARBA00022692"/>
    </source>
</evidence>
<keyword evidence="4 8" id="KW-1133">Transmembrane helix</keyword>
<dbReference type="OrthoDB" id="1679700at2"/>
<keyword evidence="3 8" id="KW-0812">Transmembrane</keyword>
<dbReference type="GO" id="GO:0005886">
    <property type="term" value="C:plasma membrane"/>
    <property type="evidence" value="ECO:0007669"/>
    <property type="project" value="UniProtKB-SubCell"/>
</dbReference>
<feature type="transmembrane region" description="Helical" evidence="8">
    <location>
        <begin position="131"/>
        <end position="152"/>
    </location>
</feature>
<dbReference type="STRING" id="1450648.CLORY_34860"/>
<feature type="transmembrane region" description="Helical" evidence="8">
    <location>
        <begin position="6"/>
        <end position="26"/>
    </location>
</feature>
<comment type="similarity">
    <text evidence="8">Belongs to the MntP (TC 9.B.29) family.</text>
</comment>
<keyword evidence="5 8" id="KW-0406">Ion transport</keyword>
<keyword evidence="10" id="KW-1185">Reference proteome</keyword>
<evidence type="ECO:0000313" key="10">
    <source>
        <dbReference type="Proteomes" id="UP000190080"/>
    </source>
</evidence>
<dbReference type="PANTHER" id="PTHR35529:SF1">
    <property type="entry name" value="MANGANESE EFFLUX PUMP MNTP-RELATED"/>
    <property type="match status" value="1"/>
</dbReference>
<dbReference type="InterPro" id="IPR003810">
    <property type="entry name" value="Mntp/YtaF"/>
</dbReference>
<comment type="subcellular location">
    <subcellularLocation>
        <location evidence="8">Cell membrane</location>
        <topology evidence="8">Multi-pass membrane protein</topology>
    </subcellularLocation>
</comment>
<proteinExistence type="inferred from homology"/>
<dbReference type="EMBL" id="MZGV01000052">
    <property type="protein sequence ID" value="OPJ58996.1"/>
    <property type="molecule type" value="Genomic_DNA"/>
</dbReference>
<evidence type="ECO:0000313" key="9">
    <source>
        <dbReference type="EMBL" id="OPJ58996.1"/>
    </source>
</evidence>
<evidence type="ECO:0000256" key="6">
    <source>
        <dbReference type="ARBA" id="ARBA00023136"/>
    </source>
</evidence>
<comment type="function">
    <text evidence="8">Probably functions as a manganese efflux pump.</text>
</comment>
<evidence type="ECO:0000256" key="1">
    <source>
        <dbReference type="ARBA" id="ARBA00022448"/>
    </source>
</evidence>
<feature type="transmembrane region" description="Helical" evidence="8">
    <location>
        <begin position="96"/>
        <end position="119"/>
    </location>
</feature>
<dbReference type="AlphaFoldDB" id="A0A1V4IGD5"/>
<protein>
    <recommendedName>
        <fullName evidence="8">Putative manganese efflux pump MntP</fullName>
    </recommendedName>
</protein>
<dbReference type="Proteomes" id="UP000190080">
    <property type="component" value="Unassembled WGS sequence"/>
</dbReference>
<evidence type="ECO:0000256" key="2">
    <source>
        <dbReference type="ARBA" id="ARBA00022475"/>
    </source>
</evidence>
<feature type="transmembrane region" description="Helical" evidence="8">
    <location>
        <begin position="38"/>
        <end position="58"/>
    </location>
</feature>
<reference evidence="9 10" key="1">
    <citation type="submission" date="2017-03" db="EMBL/GenBank/DDBJ databases">
        <title>Genome sequence of Clostridium oryzae DSM 28571.</title>
        <authorList>
            <person name="Poehlein A."/>
            <person name="Daniel R."/>
        </authorList>
    </citation>
    <scope>NUCLEOTIDE SEQUENCE [LARGE SCALE GENOMIC DNA]</scope>
    <source>
        <strain evidence="9 10">DSM 28571</strain>
    </source>
</reference>
<evidence type="ECO:0000256" key="7">
    <source>
        <dbReference type="ARBA" id="ARBA00023211"/>
    </source>
</evidence>
<evidence type="ECO:0000256" key="4">
    <source>
        <dbReference type="ARBA" id="ARBA00022989"/>
    </source>
</evidence>
<feature type="transmembrane region" description="Helical" evidence="8">
    <location>
        <begin position="64"/>
        <end position="84"/>
    </location>
</feature>
<keyword evidence="6 8" id="KW-0472">Membrane</keyword>
<comment type="caution">
    <text evidence="9">The sequence shown here is derived from an EMBL/GenBank/DDBJ whole genome shotgun (WGS) entry which is preliminary data.</text>
</comment>
<dbReference type="HAMAP" id="MF_01521">
    <property type="entry name" value="MntP_pump"/>
    <property type="match status" value="1"/>
</dbReference>
<keyword evidence="2 8" id="KW-1003">Cell membrane</keyword>
<dbReference type="GO" id="GO:0005384">
    <property type="term" value="F:manganese ion transmembrane transporter activity"/>
    <property type="evidence" value="ECO:0007669"/>
    <property type="project" value="UniProtKB-UniRule"/>
</dbReference>
<organism evidence="9 10">
    <name type="scientific">Clostridium oryzae</name>
    <dbReference type="NCBI Taxonomy" id="1450648"/>
    <lineage>
        <taxon>Bacteria</taxon>
        <taxon>Bacillati</taxon>
        <taxon>Bacillota</taxon>
        <taxon>Clostridia</taxon>
        <taxon>Eubacteriales</taxon>
        <taxon>Clostridiaceae</taxon>
        <taxon>Clostridium</taxon>
    </lineage>
</organism>
<dbReference type="PANTHER" id="PTHR35529">
    <property type="entry name" value="MANGANESE EFFLUX PUMP MNTP-RELATED"/>
    <property type="match status" value="1"/>
</dbReference>